<dbReference type="AlphaFoldDB" id="C5TCQ5"/>
<protein>
    <submittedName>
        <fullName evidence="4">ABC-type antimicrobial peptide transport system ATPase component-like protein</fullName>
    </submittedName>
</protein>
<comment type="caution">
    <text evidence="4">The sequence shown here is derived from an EMBL/GenBank/DDBJ whole genome shotgun (WGS) entry which is preliminary data.</text>
</comment>
<dbReference type="OrthoDB" id="9802264at2"/>
<dbReference type="InterPro" id="IPR003439">
    <property type="entry name" value="ABC_transporter-like_ATP-bd"/>
</dbReference>
<evidence type="ECO:0000259" key="3">
    <source>
        <dbReference type="Pfam" id="PF00005"/>
    </source>
</evidence>
<dbReference type="GO" id="GO:0016887">
    <property type="term" value="F:ATP hydrolysis activity"/>
    <property type="evidence" value="ECO:0007669"/>
    <property type="project" value="InterPro"/>
</dbReference>
<gene>
    <name evidence="4" type="ORF">AcdelDRAFT_4686</name>
</gene>
<dbReference type="PANTHER" id="PTHR42788:SF13">
    <property type="entry name" value="ALIPHATIC SULFONATES IMPORT ATP-BINDING PROTEIN SSUB"/>
    <property type="match status" value="1"/>
</dbReference>
<dbReference type="Pfam" id="PF00005">
    <property type="entry name" value="ABC_tran"/>
    <property type="match status" value="1"/>
</dbReference>
<dbReference type="InterPro" id="IPR027417">
    <property type="entry name" value="P-loop_NTPase"/>
</dbReference>
<dbReference type="PANTHER" id="PTHR42788">
    <property type="entry name" value="TAURINE IMPORT ATP-BINDING PROTEIN-RELATED"/>
    <property type="match status" value="1"/>
</dbReference>
<keyword evidence="2" id="KW-0813">Transport</keyword>
<accession>C5TCQ5</accession>
<dbReference type="Proteomes" id="UP000003856">
    <property type="component" value="Unassembled WGS sequence"/>
</dbReference>
<dbReference type="PATRIC" id="fig|573060.9.peg.218"/>
<evidence type="ECO:0000313" key="5">
    <source>
        <dbReference type="Proteomes" id="UP000003856"/>
    </source>
</evidence>
<comment type="similarity">
    <text evidence="1">Belongs to the ABC transporter superfamily.</text>
</comment>
<dbReference type="Gene3D" id="3.40.50.300">
    <property type="entry name" value="P-loop containing nucleotide triphosphate hydrolases"/>
    <property type="match status" value="1"/>
</dbReference>
<dbReference type="InterPro" id="IPR050166">
    <property type="entry name" value="ABC_transporter_ATP-bind"/>
</dbReference>
<keyword evidence="5" id="KW-1185">Reference proteome</keyword>
<dbReference type="SUPFAM" id="SSF52540">
    <property type="entry name" value="P-loop containing nucleoside triphosphate hydrolases"/>
    <property type="match status" value="1"/>
</dbReference>
<name>C5TCQ5_ACIDE</name>
<reference evidence="4 5" key="1">
    <citation type="submission" date="2009-05" db="EMBL/GenBank/DDBJ databases">
        <title>The draft genome of Acidovorax delafieldii 2AN.</title>
        <authorList>
            <consortium name="US DOE Joint Genome Institute (JGI-PGF)"/>
            <person name="Lucas S."/>
            <person name="Copeland A."/>
            <person name="Lapidus A."/>
            <person name="Glavina del Rio T."/>
            <person name="Tice H."/>
            <person name="Bruce D."/>
            <person name="Goodwin L."/>
            <person name="Pitluck S."/>
            <person name="Larimer F."/>
            <person name="Land M.L."/>
            <person name="Hauser L."/>
            <person name="Shelobolina E.S."/>
            <person name="Picardal F."/>
            <person name="Roden E."/>
            <person name="Emerson D."/>
        </authorList>
    </citation>
    <scope>NUCLEOTIDE SEQUENCE [LARGE SCALE GENOMIC DNA]</scope>
    <source>
        <strain evidence="4 5">2AN</strain>
    </source>
</reference>
<evidence type="ECO:0000313" key="4">
    <source>
        <dbReference type="EMBL" id="EER57741.1"/>
    </source>
</evidence>
<feature type="domain" description="ABC transporter" evidence="3">
    <location>
        <begin position="23"/>
        <end position="68"/>
    </location>
</feature>
<evidence type="ECO:0000256" key="2">
    <source>
        <dbReference type="ARBA" id="ARBA00022448"/>
    </source>
</evidence>
<organism evidence="4 5">
    <name type="scientific">Acidovorax delafieldii 2AN</name>
    <dbReference type="NCBI Taxonomy" id="573060"/>
    <lineage>
        <taxon>Bacteria</taxon>
        <taxon>Pseudomonadati</taxon>
        <taxon>Pseudomonadota</taxon>
        <taxon>Betaproteobacteria</taxon>
        <taxon>Burkholderiales</taxon>
        <taxon>Comamonadaceae</taxon>
        <taxon>Acidovorax</taxon>
    </lineage>
</organism>
<evidence type="ECO:0000256" key="1">
    <source>
        <dbReference type="ARBA" id="ARBA00005417"/>
    </source>
</evidence>
<sequence>MKLRLTNTTVRHPAARASAAPALHGLDLAVAQGEQVAVIGPSGAGKTTLLHLLACAQRPAQGALTLDGCRSLGPAPQRIAAPARP</sequence>
<feature type="non-terminal residue" evidence="4">
    <location>
        <position position="85"/>
    </location>
</feature>
<dbReference type="EMBL" id="ACQT01000499">
    <property type="protein sequence ID" value="EER57741.1"/>
    <property type="molecule type" value="Genomic_DNA"/>
</dbReference>
<dbReference type="GO" id="GO:0005524">
    <property type="term" value="F:ATP binding"/>
    <property type="evidence" value="ECO:0007669"/>
    <property type="project" value="InterPro"/>
</dbReference>
<proteinExistence type="inferred from homology"/>